<dbReference type="EMBL" id="VVYW01000030">
    <property type="protein sequence ID" value="KAA5403129.1"/>
    <property type="molecule type" value="Genomic_DNA"/>
</dbReference>
<dbReference type="AlphaFoldDB" id="A0A5M6A453"/>
<proteinExistence type="predicted"/>
<gene>
    <name evidence="1" type="ORF">F2Y86_24560</name>
</gene>
<protein>
    <submittedName>
        <fullName evidence="1">DNA-binding protein</fullName>
    </submittedName>
</protein>
<accession>A0A5M6A453</accession>
<keyword evidence="1" id="KW-0238">DNA-binding</keyword>
<evidence type="ECO:0000313" key="2">
    <source>
        <dbReference type="Proteomes" id="UP000325055"/>
    </source>
</evidence>
<dbReference type="SUPFAM" id="SSF46955">
    <property type="entry name" value="Putative DNA-binding domain"/>
    <property type="match status" value="1"/>
</dbReference>
<reference evidence="1 2" key="1">
    <citation type="journal article" date="2019" name="Nat. Med.">
        <title>A library of human gut bacterial isolates paired with longitudinal multiomics data enables mechanistic microbiome research.</title>
        <authorList>
            <person name="Poyet M."/>
            <person name="Groussin M."/>
            <person name="Gibbons S.M."/>
            <person name="Avila-Pacheco J."/>
            <person name="Jiang X."/>
            <person name="Kearney S.M."/>
            <person name="Perrotta A.R."/>
            <person name="Berdy B."/>
            <person name="Zhao S."/>
            <person name="Lieberman T.D."/>
            <person name="Swanson P.K."/>
            <person name="Smith M."/>
            <person name="Roesemann S."/>
            <person name="Alexander J.E."/>
            <person name="Rich S.A."/>
            <person name="Livny J."/>
            <person name="Vlamakis H."/>
            <person name="Clish C."/>
            <person name="Bullock K."/>
            <person name="Deik A."/>
            <person name="Scott J."/>
            <person name="Pierce K.A."/>
            <person name="Xavier R.J."/>
            <person name="Alm E.J."/>
        </authorList>
    </citation>
    <scope>NUCLEOTIDE SEQUENCE [LARGE SCALE GENOMIC DNA]</scope>
    <source>
        <strain evidence="1 2">BIOML-A7</strain>
    </source>
</reference>
<organism evidence="1 2">
    <name type="scientific">Bacteroides cellulosilyticus</name>
    <dbReference type="NCBI Taxonomy" id="246787"/>
    <lineage>
        <taxon>Bacteria</taxon>
        <taxon>Pseudomonadati</taxon>
        <taxon>Bacteroidota</taxon>
        <taxon>Bacteroidia</taxon>
        <taxon>Bacteroidales</taxon>
        <taxon>Bacteroidaceae</taxon>
        <taxon>Bacteroides</taxon>
    </lineage>
</organism>
<dbReference type="RefSeq" id="WP_149950577.1">
    <property type="nucleotide sequence ID" value="NZ_RCXI01000031.1"/>
</dbReference>
<name>A0A5M6A453_9BACE</name>
<comment type="caution">
    <text evidence="1">The sequence shown here is derived from an EMBL/GenBank/DDBJ whole genome shotgun (WGS) entry which is preliminary data.</text>
</comment>
<evidence type="ECO:0000313" key="1">
    <source>
        <dbReference type="EMBL" id="KAA5403129.1"/>
    </source>
</evidence>
<dbReference type="GO" id="GO:0003677">
    <property type="term" value="F:DNA binding"/>
    <property type="evidence" value="ECO:0007669"/>
    <property type="project" value="UniProtKB-KW"/>
</dbReference>
<sequence>MRKQEEINRTIAILRKKGDRFSMSQAEVLEQRRTETQLFKEFVLSVGEENKDDKFFYALRDAARYAAGTLELEELIPDASSYPVSDKDFCREVKTISVREFRTMERKVNLLEELVNELLQASRIRIENKEVPEASRTDFINQSEAARYVGCRKETLRGWSMRGFITAYSMDGVVHYSKSELDASPAVRHYRTVKQCREEA</sequence>
<dbReference type="Proteomes" id="UP000325055">
    <property type="component" value="Unassembled WGS sequence"/>
</dbReference>
<dbReference type="InterPro" id="IPR009061">
    <property type="entry name" value="DNA-bd_dom_put_sf"/>
</dbReference>